<sequence length="173" mass="19426">MKAELISIFAWIITLQVAAISVSIAVHLSLLASNVIRSDYLCYMGPNIGILCTLFNTDQQFINEVKSIEAQLSELTKLSAKWPRLFKLSAHRVLRQLKRMADFSIGDAYSLKHSSLLAVLNACVGWLVLQLDTKIVESLKKHGITDRILTYGVREKLLEKDVIICPVNVEGYH</sequence>
<dbReference type="AlphaFoldDB" id="A0A979FY47"/>
<protein>
    <submittedName>
        <fullName evidence="2">Uncharacterized protein LOC125179416</fullName>
    </submittedName>
</protein>
<evidence type="ECO:0000313" key="1">
    <source>
        <dbReference type="Proteomes" id="UP000694843"/>
    </source>
</evidence>
<dbReference type="Proteomes" id="UP000694843">
    <property type="component" value="Unplaced"/>
</dbReference>
<organism evidence="1 2">
    <name type="scientific">Hyalella azteca</name>
    <name type="common">Amphipod</name>
    <dbReference type="NCBI Taxonomy" id="294128"/>
    <lineage>
        <taxon>Eukaryota</taxon>
        <taxon>Metazoa</taxon>
        <taxon>Ecdysozoa</taxon>
        <taxon>Arthropoda</taxon>
        <taxon>Crustacea</taxon>
        <taxon>Multicrustacea</taxon>
        <taxon>Malacostraca</taxon>
        <taxon>Eumalacostraca</taxon>
        <taxon>Peracarida</taxon>
        <taxon>Amphipoda</taxon>
        <taxon>Senticaudata</taxon>
        <taxon>Talitrida</taxon>
        <taxon>Talitroidea</taxon>
        <taxon>Hyalellidae</taxon>
        <taxon>Hyalella</taxon>
    </lineage>
</organism>
<proteinExistence type="predicted"/>
<gene>
    <name evidence="2" type="primary">LOC125179416</name>
</gene>
<dbReference type="KEGG" id="hazt:125179416"/>
<accession>A0A979FY47</accession>
<reference evidence="2" key="1">
    <citation type="submission" date="2025-08" db="UniProtKB">
        <authorList>
            <consortium name="RefSeq"/>
        </authorList>
    </citation>
    <scope>IDENTIFICATION</scope>
    <source>
        <tissue evidence="2">Whole organism</tissue>
    </source>
</reference>
<dbReference type="GeneID" id="125179416"/>
<keyword evidence="1" id="KW-1185">Reference proteome</keyword>
<dbReference type="RefSeq" id="XP_047741184.1">
    <property type="nucleotide sequence ID" value="XM_047885228.1"/>
</dbReference>
<evidence type="ECO:0000313" key="2">
    <source>
        <dbReference type="RefSeq" id="XP_047741184.1"/>
    </source>
</evidence>
<name>A0A979FY47_HYAAZ</name>